<evidence type="ECO:0000313" key="2">
    <source>
        <dbReference type="EMBL" id="SDX73387.1"/>
    </source>
</evidence>
<dbReference type="EMBL" id="FNOW01000011">
    <property type="protein sequence ID" value="SDX73387.1"/>
    <property type="molecule type" value="Genomic_DNA"/>
</dbReference>
<dbReference type="InterPro" id="IPR013976">
    <property type="entry name" value="HDOD"/>
</dbReference>
<dbReference type="SUPFAM" id="SSF109604">
    <property type="entry name" value="HD-domain/PDEase-like"/>
    <property type="match status" value="1"/>
</dbReference>
<dbReference type="STRING" id="61595.SAMN05421644_11140"/>
<dbReference type="Proteomes" id="UP000198672">
    <property type="component" value="Unassembled WGS sequence"/>
</dbReference>
<dbReference type="RefSeq" id="WP_091332776.1">
    <property type="nucleotide sequence ID" value="NZ_FNOW01000011.1"/>
</dbReference>
<dbReference type="PROSITE" id="PS51833">
    <property type="entry name" value="HDOD"/>
    <property type="match status" value="1"/>
</dbReference>
<keyword evidence="3" id="KW-1185">Reference proteome</keyword>
<gene>
    <name evidence="2" type="ORF">SAMN05421644_11140</name>
</gene>
<organism evidence="2 3">
    <name type="scientific">Allochromatium warmingii</name>
    <name type="common">Chromatium warmingii</name>
    <dbReference type="NCBI Taxonomy" id="61595"/>
    <lineage>
        <taxon>Bacteria</taxon>
        <taxon>Pseudomonadati</taxon>
        <taxon>Pseudomonadota</taxon>
        <taxon>Gammaproteobacteria</taxon>
        <taxon>Chromatiales</taxon>
        <taxon>Chromatiaceae</taxon>
        <taxon>Allochromatium</taxon>
    </lineage>
</organism>
<reference evidence="3" key="1">
    <citation type="submission" date="2016-10" db="EMBL/GenBank/DDBJ databases">
        <authorList>
            <person name="Varghese N."/>
            <person name="Submissions S."/>
        </authorList>
    </citation>
    <scope>NUCLEOTIDE SEQUENCE [LARGE SCALE GENOMIC DNA]</scope>
    <source>
        <strain evidence="3">DSM 173</strain>
    </source>
</reference>
<protein>
    <submittedName>
        <fullName evidence="2">HD-like signal output (HDOD) domain, no enzymatic activity</fullName>
    </submittedName>
</protein>
<dbReference type="OrthoDB" id="598113at2"/>
<dbReference type="Pfam" id="PF08668">
    <property type="entry name" value="HDOD"/>
    <property type="match status" value="1"/>
</dbReference>
<evidence type="ECO:0000259" key="1">
    <source>
        <dbReference type="PROSITE" id="PS51833"/>
    </source>
</evidence>
<dbReference type="PANTHER" id="PTHR33525">
    <property type="match status" value="1"/>
</dbReference>
<name>A0A1H3E448_ALLWA</name>
<accession>A0A1H3E448</accession>
<dbReference type="Gene3D" id="1.10.3210.10">
    <property type="entry name" value="Hypothetical protein af1432"/>
    <property type="match status" value="1"/>
</dbReference>
<sequence>MSQTPGNSEIVSILAEIELTRDLSDEARAQVATQCLQIDVAAGRPIEASVLHQARCFLVDGHVTRHEYGLTETLEAYAGLSEPIDLIGDDSAPDWQLRTETPCMLLQIPTAALAAVLSTGVEVTDIELDPQETAFLTELYQLINSNQLALPARPEVALKVQELTSDPDTGIDQLTEIIQRDGTIAGALLHTTNSPLFRAVKEIKTIREAVLRLGFRNTRMLAVNIALRQAFHAKHQLTRQAMQDSWNESVLCSVYSYVIAEVSHTLDRERALLAGLVAGIGAVPIIQFIEARGATQTAAVLQSLITKLASITGVLVINYWALGDDLVSVAEHYGDWNYHAPAPDYASIAIVARWAALYSEGRAVPDAQSVPAFGVLGLVPPLPGEPITELADSEPMLKKLKSMFNL</sequence>
<dbReference type="AlphaFoldDB" id="A0A1H3E448"/>
<dbReference type="PANTHER" id="PTHR33525:SF3">
    <property type="entry name" value="RIBONUCLEASE Y"/>
    <property type="match status" value="1"/>
</dbReference>
<evidence type="ECO:0000313" key="3">
    <source>
        <dbReference type="Proteomes" id="UP000198672"/>
    </source>
</evidence>
<dbReference type="InterPro" id="IPR052340">
    <property type="entry name" value="RNase_Y/CdgJ"/>
</dbReference>
<proteinExistence type="predicted"/>
<feature type="domain" description="HDOD" evidence="1">
    <location>
        <begin position="150"/>
        <end position="336"/>
    </location>
</feature>